<evidence type="ECO:0000256" key="1">
    <source>
        <dbReference type="SAM" id="MobiDB-lite"/>
    </source>
</evidence>
<keyword evidence="3" id="KW-1185">Reference proteome</keyword>
<dbReference type="AlphaFoldDB" id="A0AB34GW23"/>
<sequence>MSCWIRVGPKSNDWCPYKKRTRDRQTQTLLLRLKVQARGSHSPDDTAFSTEDKPGLPGPSWLHTLSYVTCLDSLSSQHGPQGRRGSGGLQVARPPHSLKTVRRENRDGHSPFSTPLLSSWHLPLWTTDSTESLAGLCPGHAKARVTCWMEDGEGTRNREPPLPPATLEVLQGRGPGSPRGHGHQLARPLPAAAHHKATRRGLLLY</sequence>
<accession>A0AB34GW23</accession>
<proteinExistence type="predicted"/>
<organism evidence="2 3">
    <name type="scientific">Eschrichtius robustus</name>
    <name type="common">California gray whale</name>
    <name type="synonym">Eschrichtius gibbosus</name>
    <dbReference type="NCBI Taxonomy" id="9764"/>
    <lineage>
        <taxon>Eukaryota</taxon>
        <taxon>Metazoa</taxon>
        <taxon>Chordata</taxon>
        <taxon>Craniata</taxon>
        <taxon>Vertebrata</taxon>
        <taxon>Euteleostomi</taxon>
        <taxon>Mammalia</taxon>
        <taxon>Eutheria</taxon>
        <taxon>Laurasiatheria</taxon>
        <taxon>Artiodactyla</taxon>
        <taxon>Whippomorpha</taxon>
        <taxon>Cetacea</taxon>
        <taxon>Mysticeti</taxon>
        <taxon>Eschrichtiidae</taxon>
        <taxon>Eschrichtius</taxon>
    </lineage>
</organism>
<gene>
    <name evidence="2" type="ORF">J1605_009168</name>
</gene>
<evidence type="ECO:0000313" key="2">
    <source>
        <dbReference type="EMBL" id="KAJ8783463.1"/>
    </source>
</evidence>
<comment type="caution">
    <text evidence="2">The sequence shown here is derived from an EMBL/GenBank/DDBJ whole genome shotgun (WGS) entry which is preliminary data.</text>
</comment>
<feature type="region of interest" description="Disordered" evidence="1">
    <location>
        <begin position="36"/>
        <end position="55"/>
    </location>
</feature>
<feature type="region of interest" description="Disordered" evidence="1">
    <location>
        <begin position="174"/>
        <end position="194"/>
    </location>
</feature>
<name>A0AB34GW23_ESCRO</name>
<dbReference type="EMBL" id="JAIQCJ010002084">
    <property type="protein sequence ID" value="KAJ8783463.1"/>
    <property type="molecule type" value="Genomic_DNA"/>
</dbReference>
<feature type="region of interest" description="Disordered" evidence="1">
    <location>
        <begin position="76"/>
        <end position="96"/>
    </location>
</feature>
<dbReference type="Proteomes" id="UP001159641">
    <property type="component" value="Unassembled WGS sequence"/>
</dbReference>
<evidence type="ECO:0000313" key="3">
    <source>
        <dbReference type="Proteomes" id="UP001159641"/>
    </source>
</evidence>
<protein>
    <submittedName>
        <fullName evidence="2">Uncharacterized protein</fullName>
    </submittedName>
</protein>
<reference evidence="2 3" key="1">
    <citation type="submission" date="2022-11" db="EMBL/GenBank/DDBJ databases">
        <title>Whole genome sequence of Eschrichtius robustus ER-17-0199.</title>
        <authorList>
            <person name="Bruniche-Olsen A."/>
            <person name="Black A.N."/>
            <person name="Fields C.J."/>
            <person name="Walden K."/>
            <person name="Dewoody J.A."/>
        </authorList>
    </citation>
    <scope>NUCLEOTIDE SEQUENCE [LARGE SCALE GENOMIC DNA]</scope>
    <source>
        <strain evidence="2">ER-17-0199</strain>
        <tissue evidence="2">Blubber</tissue>
    </source>
</reference>